<sequence>MSRIQILDKKFTSESRNRLQLGFNVQQFVFHRQSPAPVSRSLYSNAKLITHHFGFSPLQPDLLNFKKGWMTKLYEDGVWKKHWFVLTDQSLKYYKDSIAEEASELDGEIDLSTCYDVKEFPVQRNYGFQILCKEGACTLSAMTSGIRRNWIQAIMKNVRPTIAPDAPKSDVHIQPAGNNASAPPSEPRKSRVRERRREGRSKTFDWSEFKMQQSEKPVKERADTPLTPESQEQGKMEVDHPAAMHSASEDRDNRTTDVHEEIEQRWHQVETIPLREEKQVPITTALGNSGNSDRLPSSELAALLDKELGHKQKELDRLQKENNLLKEQLEDALGREQNAREGYVLQATCERGFAAMEETHQKVIEDLHRQHQREISKLMEERERLLAEETAATIAAIEAMKNAHKEELEKTQRSQLSGLNSDIDELRLQYEEELQSIQRELEVLSEQYSQKCLENAHLSQALEAERQALRQCQRENQELNAHNQELNNRLTTEITRMRSCFSGETALSPLTQGKDVYELEVLLRIKESEIQYLKQEIHSLKDELQSALRDKKYATDKYKDIYTELSIVKAKADCDISKLREKLLIATEALDIMKSKSNPDFMKKEQSATSRQSRGVRSKVSVRCFLSLIQTWRLSDGPTL</sequence>
<reference evidence="4" key="2">
    <citation type="submission" date="2025-08" db="UniProtKB">
        <authorList>
            <consortium name="Ensembl"/>
        </authorList>
    </citation>
    <scope>IDENTIFICATION</scope>
</reference>
<feature type="region of interest" description="Disordered" evidence="2">
    <location>
        <begin position="162"/>
        <end position="255"/>
    </location>
</feature>
<evidence type="ECO:0000259" key="3">
    <source>
        <dbReference type="PROSITE" id="PS50003"/>
    </source>
</evidence>
<dbReference type="GeneTree" id="ENSGT00940000155286"/>
<gene>
    <name evidence="4" type="primary">MPRIP</name>
</gene>
<feature type="domain" description="PH" evidence="3">
    <location>
        <begin position="63"/>
        <end position="159"/>
    </location>
</feature>
<reference evidence="4 5" key="1">
    <citation type="submission" date="2021-04" db="EMBL/GenBank/DDBJ databases">
        <authorList>
            <consortium name="Wellcome Sanger Institute Data Sharing"/>
        </authorList>
    </citation>
    <scope>NUCLEOTIDE SEQUENCE [LARGE SCALE GENOMIC DNA]</scope>
</reference>
<reference evidence="4" key="3">
    <citation type="submission" date="2025-09" db="UniProtKB">
        <authorList>
            <consortium name="Ensembl"/>
        </authorList>
    </citation>
    <scope>IDENTIFICATION</scope>
</reference>
<dbReference type="Pfam" id="PF00169">
    <property type="entry name" value="PH"/>
    <property type="match status" value="1"/>
</dbReference>
<proteinExistence type="predicted"/>
<evidence type="ECO:0000313" key="4">
    <source>
        <dbReference type="Ensembl" id="ENSATEP00000075141.1"/>
    </source>
</evidence>
<evidence type="ECO:0000256" key="1">
    <source>
        <dbReference type="SAM" id="Coils"/>
    </source>
</evidence>
<dbReference type="PANTHER" id="PTHR17271">
    <property type="entry name" value="PLECKSTRIN HOMOLOGY PH DOMAIN-CONTAINING PROTEIN"/>
    <property type="match status" value="1"/>
</dbReference>
<feature type="compositionally biased region" description="Basic and acidic residues" evidence="2">
    <location>
        <begin position="195"/>
        <end position="208"/>
    </location>
</feature>
<organism evidence="4 5">
    <name type="scientific">Anabas testudineus</name>
    <name type="common">Climbing perch</name>
    <name type="synonym">Anthias testudineus</name>
    <dbReference type="NCBI Taxonomy" id="64144"/>
    <lineage>
        <taxon>Eukaryota</taxon>
        <taxon>Metazoa</taxon>
        <taxon>Chordata</taxon>
        <taxon>Craniata</taxon>
        <taxon>Vertebrata</taxon>
        <taxon>Euteleostomi</taxon>
        <taxon>Actinopterygii</taxon>
        <taxon>Neopterygii</taxon>
        <taxon>Teleostei</taxon>
        <taxon>Neoteleostei</taxon>
        <taxon>Acanthomorphata</taxon>
        <taxon>Anabantaria</taxon>
        <taxon>Anabantiformes</taxon>
        <taxon>Anabantoidei</taxon>
        <taxon>Anabantidae</taxon>
        <taxon>Anabas</taxon>
    </lineage>
</organism>
<evidence type="ECO:0000313" key="5">
    <source>
        <dbReference type="Proteomes" id="UP000265040"/>
    </source>
</evidence>
<feature type="compositionally biased region" description="Basic and acidic residues" evidence="2">
    <location>
        <begin position="232"/>
        <end position="255"/>
    </location>
</feature>
<keyword evidence="5" id="KW-1185">Reference proteome</keyword>
<dbReference type="InterPro" id="IPR011993">
    <property type="entry name" value="PH-like_dom_sf"/>
</dbReference>
<feature type="coiled-coil region" evidence="1">
    <location>
        <begin position="523"/>
        <end position="550"/>
    </location>
</feature>
<dbReference type="AlphaFoldDB" id="A0AAQ6IK60"/>
<feature type="coiled-coil region" evidence="1">
    <location>
        <begin position="364"/>
        <end position="489"/>
    </location>
</feature>
<dbReference type="InterPro" id="IPR039597">
    <property type="entry name" value="M-RIP_PH"/>
</dbReference>
<dbReference type="Gene3D" id="2.30.29.30">
    <property type="entry name" value="Pleckstrin-homology domain (PH domain)/Phosphotyrosine-binding domain (PTB)"/>
    <property type="match status" value="1"/>
</dbReference>
<accession>A0AAQ6IK60</accession>
<dbReference type="InterPro" id="IPR052223">
    <property type="entry name" value="Actin_Cytoskeleton_Reg"/>
</dbReference>
<name>A0AAQ6IK60_ANATE</name>
<dbReference type="Proteomes" id="UP000265040">
    <property type="component" value="Chromosome 19"/>
</dbReference>
<dbReference type="CDD" id="cd13275">
    <property type="entry name" value="PH_M-RIP"/>
    <property type="match status" value="1"/>
</dbReference>
<dbReference type="InterPro" id="IPR001849">
    <property type="entry name" value="PH_domain"/>
</dbReference>
<dbReference type="SUPFAM" id="SSF50729">
    <property type="entry name" value="PH domain-like"/>
    <property type="match status" value="1"/>
</dbReference>
<protein>
    <recommendedName>
        <fullName evidence="3">PH domain-containing protein</fullName>
    </recommendedName>
</protein>
<dbReference type="SMART" id="SM00233">
    <property type="entry name" value="PH"/>
    <property type="match status" value="1"/>
</dbReference>
<dbReference type="GO" id="GO:0051015">
    <property type="term" value="F:actin filament binding"/>
    <property type="evidence" value="ECO:0007669"/>
    <property type="project" value="TreeGrafter"/>
</dbReference>
<dbReference type="Ensembl" id="ENSATET00000076640.1">
    <property type="protein sequence ID" value="ENSATEP00000075141.1"/>
    <property type="gene ID" value="ENSATEG00000016451.3"/>
</dbReference>
<dbReference type="PROSITE" id="PS50003">
    <property type="entry name" value="PH_DOMAIN"/>
    <property type="match status" value="1"/>
</dbReference>
<feature type="coiled-coil region" evidence="1">
    <location>
        <begin position="301"/>
        <end position="335"/>
    </location>
</feature>
<keyword evidence="1" id="KW-0175">Coiled coil</keyword>
<dbReference type="GO" id="GO:0015629">
    <property type="term" value="C:actin cytoskeleton"/>
    <property type="evidence" value="ECO:0007669"/>
    <property type="project" value="UniProtKB-ARBA"/>
</dbReference>
<dbReference type="PANTHER" id="PTHR17271:SF9">
    <property type="entry name" value="MYOSIN PHOSPHATASE RHO-INTERACTING PROTEIN"/>
    <property type="match status" value="1"/>
</dbReference>
<evidence type="ECO:0000256" key="2">
    <source>
        <dbReference type="SAM" id="MobiDB-lite"/>
    </source>
</evidence>